<feature type="transmembrane region" description="Helical" evidence="4">
    <location>
        <begin position="196"/>
        <end position="220"/>
    </location>
</feature>
<dbReference type="PROSITE" id="PS51384">
    <property type="entry name" value="FAD_FR"/>
    <property type="match status" value="1"/>
</dbReference>
<feature type="domain" description="FAD-binding FR-type" evidence="6">
    <location>
        <begin position="325"/>
        <end position="458"/>
    </location>
</feature>
<dbReference type="PANTHER" id="PTHR43644:SF1">
    <property type="entry name" value="NAD(P)H-FLAVIN REDUCTASE"/>
    <property type="match status" value="1"/>
</dbReference>
<dbReference type="EMBL" id="PIPN01000006">
    <property type="protein sequence ID" value="RUO28141.1"/>
    <property type="molecule type" value="Genomic_DNA"/>
</dbReference>
<evidence type="ECO:0000256" key="1">
    <source>
        <dbReference type="ARBA" id="ARBA00022630"/>
    </source>
</evidence>
<dbReference type="Pfam" id="PF00111">
    <property type="entry name" value="Fer2"/>
    <property type="match status" value="1"/>
</dbReference>
<dbReference type="InterPro" id="IPR017938">
    <property type="entry name" value="Riboflavin_synthase-like_b-brl"/>
</dbReference>
<evidence type="ECO:0000313" key="8">
    <source>
        <dbReference type="Proteomes" id="UP000287410"/>
    </source>
</evidence>
<reference evidence="7 8" key="1">
    <citation type="journal article" date="2018" name="Front. Microbiol.">
        <title>Genome-Based Analysis Reveals the Taxonomy and Diversity of the Family Idiomarinaceae.</title>
        <authorList>
            <person name="Liu Y."/>
            <person name="Lai Q."/>
            <person name="Shao Z."/>
        </authorList>
    </citation>
    <scope>NUCLEOTIDE SEQUENCE [LARGE SCALE GENOMIC DNA]</scope>
    <source>
        <strain evidence="7 8">GBSy1</strain>
    </source>
</reference>
<comment type="caution">
    <text evidence="7">The sequence shown here is derived from an EMBL/GenBank/DDBJ whole genome shotgun (WGS) entry which is preliminary data.</text>
</comment>
<keyword evidence="4" id="KW-0472">Membrane</keyword>
<gene>
    <name evidence="7" type="ORF">CWE12_13050</name>
</gene>
<keyword evidence="4" id="KW-0812">Transmembrane</keyword>
<dbReference type="SUPFAM" id="SSF54292">
    <property type="entry name" value="2Fe-2S ferredoxin-like"/>
    <property type="match status" value="1"/>
</dbReference>
<dbReference type="Pfam" id="PF00175">
    <property type="entry name" value="NAD_binding_1"/>
    <property type="match status" value="1"/>
</dbReference>
<organism evidence="7 8">
    <name type="scientific">Aliidiomarina sedimenti</name>
    <dbReference type="NCBI Taxonomy" id="1933879"/>
    <lineage>
        <taxon>Bacteria</taxon>
        <taxon>Pseudomonadati</taxon>
        <taxon>Pseudomonadota</taxon>
        <taxon>Gammaproteobacteria</taxon>
        <taxon>Alteromonadales</taxon>
        <taxon>Idiomarinaceae</taxon>
        <taxon>Aliidiomarina</taxon>
    </lineage>
</organism>
<dbReference type="PANTHER" id="PTHR43644">
    <property type="entry name" value="NA(+)-TRANSLOCATING NADH-QUINONE REDUCTASE SUBUNIT"/>
    <property type="match status" value="1"/>
</dbReference>
<dbReference type="InterPro" id="IPR001709">
    <property type="entry name" value="Flavoprot_Pyr_Nucl_cyt_Rdtase"/>
</dbReference>
<evidence type="ECO:0000256" key="3">
    <source>
        <dbReference type="ARBA" id="ARBA00023075"/>
    </source>
</evidence>
<keyword evidence="1" id="KW-0285">Flavoprotein</keyword>
<evidence type="ECO:0000313" key="7">
    <source>
        <dbReference type="EMBL" id="RUO28141.1"/>
    </source>
</evidence>
<evidence type="ECO:0000256" key="2">
    <source>
        <dbReference type="ARBA" id="ARBA00022827"/>
    </source>
</evidence>
<dbReference type="InterPro" id="IPR005625">
    <property type="entry name" value="PepSY-ass_TM"/>
</dbReference>
<dbReference type="InterPro" id="IPR001433">
    <property type="entry name" value="OxRdtase_FAD/NAD-bd"/>
</dbReference>
<feature type="domain" description="2Fe-2S ferredoxin-type" evidence="5">
    <location>
        <begin position="230"/>
        <end position="324"/>
    </location>
</feature>
<protein>
    <submittedName>
        <fullName evidence="7">NADH:ubiquinone oxidoreductase</fullName>
    </submittedName>
</protein>
<dbReference type="InterPro" id="IPR039261">
    <property type="entry name" value="FNR_nucleotide-bd"/>
</dbReference>
<dbReference type="InterPro" id="IPR001041">
    <property type="entry name" value="2Fe-2S_ferredoxin-type"/>
</dbReference>
<name>A0ABY0BV94_9GAMM</name>
<feature type="transmembrane region" description="Helical" evidence="4">
    <location>
        <begin position="12"/>
        <end position="31"/>
    </location>
</feature>
<dbReference type="SUPFAM" id="SSF52343">
    <property type="entry name" value="Ferredoxin reductase-like, C-terminal NADP-linked domain"/>
    <property type="match status" value="1"/>
</dbReference>
<dbReference type="Pfam" id="PF03929">
    <property type="entry name" value="PepSY_TM"/>
    <property type="match status" value="1"/>
</dbReference>
<dbReference type="SUPFAM" id="SSF63380">
    <property type="entry name" value="Riboflavin synthase domain-like"/>
    <property type="match status" value="1"/>
</dbReference>
<dbReference type="InterPro" id="IPR017927">
    <property type="entry name" value="FAD-bd_FR_type"/>
</dbReference>
<dbReference type="PROSITE" id="PS51085">
    <property type="entry name" value="2FE2S_FER_2"/>
    <property type="match status" value="1"/>
</dbReference>
<keyword evidence="3" id="KW-0830">Ubiquinone</keyword>
<dbReference type="Gene3D" id="3.40.50.80">
    <property type="entry name" value="Nucleotide-binding domain of ferredoxin-NADP reductase (FNR) module"/>
    <property type="match status" value="1"/>
</dbReference>
<evidence type="ECO:0000259" key="5">
    <source>
        <dbReference type="PROSITE" id="PS51085"/>
    </source>
</evidence>
<dbReference type="InterPro" id="IPR036010">
    <property type="entry name" value="2Fe-2S_ferredoxin-like_sf"/>
</dbReference>
<proteinExistence type="predicted"/>
<keyword evidence="2" id="KW-0274">FAD</keyword>
<evidence type="ECO:0000256" key="4">
    <source>
        <dbReference type="SAM" id="Phobius"/>
    </source>
</evidence>
<dbReference type="RefSeq" id="WP_126790147.1">
    <property type="nucleotide sequence ID" value="NZ_PIPN01000006.1"/>
</dbReference>
<keyword evidence="8" id="KW-1185">Reference proteome</keyword>
<dbReference type="Gene3D" id="2.40.30.10">
    <property type="entry name" value="Translation factors"/>
    <property type="match status" value="1"/>
</dbReference>
<accession>A0ABY0BV94</accession>
<evidence type="ECO:0000259" key="6">
    <source>
        <dbReference type="PROSITE" id="PS51384"/>
    </source>
</evidence>
<dbReference type="Gene3D" id="3.10.20.30">
    <property type="match status" value="1"/>
</dbReference>
<sequence>MKFLQWLHRWTGLILLIQLMLWTISGLYFALVDHHGMKGHQYFSMQQPEALNRAQLANLSPAWWDEFNGVTKVHSYTNQGLPRVEVHHQDGITYLDGRDGSLWQTDQNFAQQIAQASYSGPGSLARVTPIERTRELHDWRGQGYRIDFDDDLNTRVYVDRASGTVIDHRNTPWVVADWMFRLHFIDYTGGRNFNNMVAIAAAVMTLWFALSGFILLIKLLNSGEMRFTLRKASLTADVGERQFKFSDKAHKTVLQVLQHNDIAVESGCGGGGTCGFCAVKAAPDTPVTVSDRAQLSATQLEQGYRLACQHSIEMLHKVEVPETDARKYSLQLKESSFITPMLRELRFEVSDGPVEYAAGQYMQFLIPEGAGQSRPADIPEDYENEWHAIEACDFKHDAVRRSYSMATAAGGTELVFTVRYQPQAPGALAPGVGSSYLCNLEPGATIIAEGPFGDFQRLAGADRKLCFIGGGAGMAPLRALIQEELTSHQPRPMQFFYGARNRGEVLYIDEFVELDNAGKLRFIPVLSEPRETCQWCDAEGFVHETAKTWLLQQDISEYDFYICGPPRMLSATLAMLKELKVDPSRVRYDDFGN</sequence>
<keyword evidence="4" id="KW-1133">Transmembrane helix</keyword>
<dbReference type="Proteomes" id="UP000287410">
    <property type="component" value="Unassembled WGS sequence"/>
</dbReference>
<dbReference type="PRINTS" id="PR00371">
    <property type="entry name" value="FPNCR"/>
</dbReference>
<dbReference type="InterPro" id="IPR012675">
    <property type="entry name" value="Beta-grasp_dom_sf"/>
</dbReference>